<dbReference type="GO" id="GO:0009295">
    <property type="term" value="C:nucleoid"/>
    <property type="evidence" value="ECO:0007669"/>
    <property type="project" value="UniProtKB-SubCell"/>
</dbReference>
<name>A0A4Q7PK79_9FIRM</name>
<dbReference type="InterPro" id="IPR003444">
    <property type="entry name" value="MraZ"/>
</dbReference>
<dbReference type="InterPro" id="IPR035642">
    <property type="entry name" value="MraZ_N"/>
</dbReference>
<dbReference type="Gene3D" id="3.40.1550.20">
    <property type="entry name" value="Transcriptional regulator MraZ domain"/>
    <property type="match status" value="1"/>
</dbReference>
<dbReference type="GO" id="GO:2000143">
    <property type="term" value="P:negative regulation of DNA-templated transcription initiation"/>
    <property type="evidence" value="ECO:0007669"/>
    <property type="project" value="TreeGrafter"/>
</dbReference>
<dbReference type="CDD" id="cd16320">
    <property type="entry name" value="MraZ_N"/>
    <property type="match status" value="1"/>
</dbReference>
<dbReference type="SUPFAM" id="SSF89447">
    <property type="entry name" value="AbrB/MazE/MraZ-like"/>
    <property type="match status" value="1"/>
</dbReference>
<keyword evidence="6 7" id="KW-0804">Transcription</keyword>
<dbReference type="InterPro" id="IPR007159">
    <property type="entry name" value="SpoVT-AbrB_dom"/>
</dbReference>
<dbReference type="Pfam" id="PF02381">
    <property type="entry name" value="MraZ"/>
    <property type="match status" value="2"/>
</dbReference>
<keyword evidence="2 7" id="KW-0963">Cytoplasm</keyword>
<keyword evidence="3" id="KW-0677">Repeat</keyword>
<organism evidence="9 10">
    <name type="scientific">Cuneatibacter caecimuris</name>
    <dbReference type="NCBI Taxonomy" id="1796618"/>
    <lineage>
        <taxon>Bacteria</taxon>
        <taxon>Bacillati</taxon>
        <taxon>Bacillota</taxon>
        <taxon>Clostridia</taxon>
        <taxon>Lachnospirales</taxon>
        <taxon>Lachnospiraceae</taxon>
        <taxon>Cuneatibacter</taxon>
    </lineage>
</organism>
<evidence type="ECO:0000256" key="5">
    <source>
        <dbReference type="ARBA" id="ARBA00023125"/>
    </source>
</evidence>
<proteinExistence type="inferred from homology"/>
<dbReference type="PANTHER" id="PTHR34701:SF1">
    <property type="entry name" value="TRANSCRIPTIONAL REGULATOR MRAZ"/>
    <property type="match status" value="1"/>
</dbReference>
<evidence type="ECO:0000256" key="1">
    <source>
        <dbReference type="ARBA" id="ARBA00013860"/>
    </source>
</evidence>
<evidence type="ECO:0000313" key="10">
    <source>
        <dbReference type="Proteomes" id="UP000292927"/>
    </source>
</evidence>
<dbReference type="HAMAP" id="MF_01008">
    <property type="entry name" value="MraZ"/>
    <property type="match status" value="1"/>
</dbReference>
<dbReference type="InterPro" id="IPR038619">
    <property type="entry name" value="MraZ_sf"/>
</dbReference>
<evidence type="ECO:0000256" key="4">
    <source>
        <dbReference type="ARBA" id="ARBA00023015"/>
    </source>
</evidence>
<dbReference type="RefSeq" id="WP_130435277.1">
    <property type="nucleotide sequence ID" value="NZ_SGXF01000003.1"/>
</dbReference>
<dbReference type="InterPro" id="IPR037914">
    <property type="entry name" value="SpoVT-AbrB_sf"/>
</dbReference>
<dbReference type="PANTHER" id="PTHR34701">
    <property type="entry name" value="TRANSCRIPTIONAL REGULATOR MRAZ"/>
    <property type="match status" value="1"/>
</dbReference>
<dbReference type="GO" id="GO:0000976">
    <property type="term" value="F:transcription cis-regulatory region binding"/>
    <property type="evidence" value="ECO:0007669"/>
    <property type="project" value="TreeGrafter"/>
</dbReference>
<dbReference type="NCBIfam" id="TIGR00242">
    <property type="entry name" value="division/cell wall cluster transcriptional repressor MraZ"/>
    <property type="match status" value="1"/>
</dbReference>
<evidence type="ECO:0000256" key="7">
    <source>
        <dbReference type="HAMAP-Rule" id="MF_01008"/>
    </source>
</evidence>
<keyword evidence="5 7" id="KW-0238">DNA-binding</keyword>
<dbReference type="GO" id="GO:0003700">
    <property type="term" value="F:DNA-binding transcription factor activity"/>
    <property type="evidence" value="ECO:0007669"/>
    <property type="project" value="UniProtKB-UniRule"/>
</dbReference>
<dbReference type="OrthoDB" id="9807753at2"/>
<dbReference type="AlphaFoldDB" id="A0A4Q7PK79"/>
<evidence type="ECO:0000256" key="3">
    <source>
        <dbReference type="ARBA" id="ARBA00022737"/>
    </source>
</evidence>
<evidence type="ECO:0000259" key="8">
    <source>
        <dbReference type="PROSITE" id="PS51740"/>
    </source>
</evidence>
<gene>
    <name evidence="7" type="primary">mraZ</name>
    <name evidence="9" type="ORF">EV209_2002</name>
</gene>
<dbReference type="CDD" id="cd16321">
    <property type="entry name" value="MraZ_C"/>
    <property type="match status" value="1"/>
</dbReference>
<reference evidence="9 10" key="1">
    <citation type="submission" date="2019-02" db="EMBL/GenBank/DDBJ databases">
        <title>Genomic Encyclopedia of Type Strains, Phase IV (KMG-IV): sequencing the most valuable type-strain genomes for metagenomic binning, comparative biology and taxonomic classification.</title>
        <authorList>
            <person name="Goeker M."/>
        </authorList>
    </citation>
    <scope>NUCLEOTIDE SEQUENCE [LARGE SCALE GENOMIC DNA]</scope>
    <source>
        <strain evidence="9 10">DSM 29486</strain>
    </source>
</reference>
<dbReference type="PROSITE" id="PS51740">
    <property type="entry name" value="SPOVT_ABRB"/>
    <property type="match status" value="2"/>
</dbReference>
<dbReference type="InterPro" id="IPR020603">
    <property type="entry name" value="MraZ_dom"/>
</dbReference>
<sequence>MFMSEYNHTLDAKGRLIIPLKFREQLGESFMISRGLDHCLFIYPMDEWNEFIQKLLNIPQLSNPNARKLARFFMAGSSECEVDKQGRILISPVLREFAGLNKDVVLAGVGSRIEIWDKAAWQEYNDYDDVESLAKTLEAFNI</sequence>
<comment type="similarity">
    <text evidence="7">Belongs to the MraZ family.</text>
</comment>
<dbReference type="GO" id="GO:0005737">
    <property type="term" value="C:cytoplasm"/>
    <property type="evidence" value="ECO:0007669"/>
    <property type="project" value="UniProtKB-UniRule"/>
</dbReference>
<feature type="domain" description="SpoVT-AbrB" evidence="8">
    <location>
        <begin position="5"/>
        <end position="47"/>
    </location>
</feature>
<comment type="subcellular location">
    <subcellularLocation>
        <location evidence="7">Cytoplasm</location>
        <location evidence="7">Nucleoid</location>
    </subcellularLocation>
</comment>
<keyword evidence="4 7" id="KW-0805">Transcription regulation</keyword>
<dbReference type="Proteomes" id="UP000292927">
    <property type="component" value="Unassembled WGS sequence"/>
</dbReference>
<protein>
    <recommendedName>
        <fullName evidence="1 7">Transcriptional regulator MraZ</fullName>
    </recommendedName>
</protein>
<evidence type="ECO:0000313" key="9">
    <source>
        <dbReference type="EMBL" id="RZT00678.1"/>
    </source>
</evidence>
<keyword evidence="10" id="KW-1185">Reference proteome</keyword>
<dbReference type="EMBL" id="SGXF01000003">
    <property type="protein sequence ID" value="RZT00678.1"/>
    <property type="molecule type" value="Genomic_DNA"/>
</dbReference>
<feature type="domain" description="SpoVT-AbrB" evidence="8">
    <location>
        <begin position="77"/>
        <end position="120"/>
    </location>
</feature>
<accession>A0A4Q7PK79</accession>
<comment type="caution">
    <text evidence="9">The sequence shown here is derived from an EMBL/GenBank/DDBJ whole genome shotgun (WGS) entry which is preliminary data.</text>
</comment>
<dbReference type="InterPro" id="IPR035644">
    <property type="entry name" value="MraZ_C"/>
</dbReference>
<evidence type="ECO:0000256" key="2">
    <source>
        <dbReference type="ARBA" id="ARBA00022490"/>
    </source>
</evidence>
<comment type="subunit">
    <text evidence="7">Forms oligomers.</text>
</comment>
<evidence type="ECO:0000256" key="6">
    <source>
        <dbReference type="ARBA" id="ARBA00023163"/>
    </source>
</evidence>